<comment type="caution">
    <text evidence="3">The sequence shown here is derived from an EMBL/GenBank/DDBJ whole genome shotgun (WGS) entry which is preliminary data.</text>
</comment>
<dbReference type="InterPro" id="IPR021885">
    <property type="entry name" value="DUF3496"/>
</dbReference>
<dbReference type="AlphaFoldDB" id="A0A5E4B524"/>
<feature type="domain" description="DUF3496" evidence="2">
    <location>
        <begin position="1"/>
        <end position="54"/>
    </location>
</feature>
<dbReference type="Pfam" id="PF12001">
    <property type="entry name" value="DUF3496"/>
    <property type="match status" value="1"/>
</dbReference>
<accession>A0A5E4B524</accession>
<dbReference type="Proteomes" id="UP000335636">
    <property type="component" value="Unassembled WGS sequence"/>
</dbReference>
<proteinExistence type="predicted"/>
<name>A0A5E4B524_MARMO</name>
<feature type="compositionally biased region" description="Polar residues" evidence="1">
    <location>
        <begin position="57"/>
        <end position="69"/>
    </location>
</feature>
<evidence type="ECO:0000313" key="4">
    <source>
        <dbReference type="Proteomes" id="UP000335636"/>
    </source>
</evidence>
<gene>
    <name evidence="3" type="ORF">MONAX_5E034948</name>
</gene>
<reference evidence="3" key="1">
    <citation type="submission" date="2019-04" db="EMBL/GenBank/DDBJ databases">
        <authorList>
            <person name="Alioto T."/>
            <person name="Alioto T."/>
        </authorList>
    </citation>
    <scope>NUCLEOTIDE SEQUENCE [LARGE SCALE GENOMIC DNA]</scope>
</reference>
<feature type="non-terminal residue" evidence="3">
    <location>
        <position position="75"/>
    </location>
</feature>
<protein>
    <recommendedName>
        <fullName evidence="2">DUF3496 domain-containing protein</fullName>
    </recommendedName>
</protein>
<organism evidence="3 4">
    <name type="scientific">Marmota monax</name>
    <name type="common">Woodchuck</name>
    <dbReference type="NCBI Taxonomy" id="9995"/>
    <lineage>
        <taxon>Eukaryota</taxon>
        <taxon>Metazoa</taxon>
        <taxon>Chordata</taxon>
        <taxon>Craniata</taxon>
        <taxon>Vertebrata</taxon>
        <taxon>Euteleostomi</taxon>
        <taxon>Mammalia</taxon>
        <taxon>Eutheria</taxon>
        <taxon>Euarchontoglires</taxon>
        <taxon>Glires</taxon>
        <taxon>Rodentia</taxon>
        <taxon>Sciuromorpha</taxon>
        <taxon>Sciuridae</taxon>
        <taxon>Xerinae</taxon>
        <taxon>Marmotini</taxon>
        <taxon>Marmota</taxon>
    </lineage>
</organism>
<evidence type="ECO:0000313" key="3">
    <source>
        <dbReference type="EMBL" id="VTJ64823.1"/>
    </source>
</evidence>
<sequence length="75" mass="8390">ANERLEDVNTQLLVEKQNRSLLSTVSPRPVVECSCVGSLNNSLVLNRSYFPRENLVVPTSNPKPSNKSMENYLAE</sequence>
<dbReference type="EMBL" id="CABDUW010000283">
    <property type="protein sequence ID" value="VTJ64823.1"/>
    <property type="molecule type" value="Genomic_DNA"/>
</dbReference>
<feature type="region of interest" description="Disordered" evidence="1">
    <location>
        <begin position="56"/>
        <end position="75"/>
    </location>
</feature>
<evidence type="ECO:0000256" key="1">
    <source>
        <dbReference type="SAM" id="MobiDB-lite"/>
    </source>
</evidence>
<feature type="non-terminal residue" evidence="3">
    <location>
        <position position="1"/>
    </location>
</feature>
<evidence type="ECO:0000259" key="2">
    <source>
        <dbReference type="Pfam" id="PF12001"/>
    </source>
</evidence>
<keyword evidence="4" id="KW-1185">Reference proteome</keyword>